<gene>
    <name evidence="1" type="ORF">B0A48_11574</name>
</gene>
<organism evidence="1 2">
    <name type="scientific">Cryoendolithus antarcticus</name>
    <dbReference type="NCBI Taxonomy" id="1507870"/>
    <lineage>
        <taxon>Eukaryota</taxon>
        <taxon>Fungi</taxon>
        <taxon>Dikarya</taxon>
        <taxon>Ascomycota</taxon>
        <taxon>Pezizomycotina</taxon>
        <taxon>Dothideomycetes</taxon>
        <taxon>Dothideomycetidae</taxon>
        <taxon>Cladosporiales</taxon>
        <taxon>Cladosporiaceae</taxon>
        <taxon>Cryoendolithus</taxon>
    </lineage>
</organism>
<dbReference type="EMBL" id="NAJO01000025">
    <property type="protein sequence ID" value="OQO03318.1"/>
    <property type="molecule type" value="Genomic_DNA"/>
</dbReference>
<evidence type="ECO:0000313" key="1">
    <source>
        <dbReference type="EMBL" id="OQO03318.1"/>
    </source>
</evidence>
<name>A0A1V8SWE9_9PEZI</name>
<comment type="caution">
    <text evidence="1">The sequence shown here is derived from an EMBL/GenBank/DDBJ whole genome shotgun (WGS) entry which is preliminary data.</text>
</comment>
<dbReference type="AlphaFoldDB" id="A0A1V8SWE9"/>
<dbReference type="InParanoid" id="A0A1V8SWE9"/>
<dbReference type="Proteomes" id="UP000192596">
    <property type="component" value="Unassembled WGS sequence"/>
</dbReference>
<proteinExistence type="predicted"/>
<accession>A0A1V8SWE9</accession>
<keyword evidence="2" id="KW-1185">Reference proteome</keyword>
<evidence type="ECO:0000313" key="2">
    <source>
        <dbReference type="Proteomes" id="UP000192596"/>
    </source>
</evidence>
<sequence length="118" mass="12872">MNCIIARLDLVPFKETFASKCWLCGAASLADEDLDDGDVDEVTWWEISKVSPRNWLTIRNSRTVSFIITLEVIMTMLNHIGLAPAEAAVGVRRATLRTVSPISGAEGFCGTGDRKSNG</sequence>
<reference evidence="2" key="1">
    <citation type="submission" date="2017-03" db="EMBL/GenBank/DDBJ databases">
        <title>Genomes of endolithic fungi from Antarctica.</title>
        <authorList>
            <person name="Coleine C."/>
            <person name="Masonjones S."/>
            <person name="Stajich J.E."/>
        </authorList>
    </citation>
    <scope>NUCLEOTIDE SEQUENCE [LARGE SCALE GENOMIC DNA]</scope>
    <source>
        <strain evidence="2">CCFEE 5527</strain>
    </source>
</reference>
<protein>
    <submittedName>
        <fullName evidence="1">Uncharacterized protein</fullName>
    </submittedName>
</protein>